<sequence>MKSLQIANNLLLVTLFALFQKLVTRSIAPMDHKNRPGNCLKQAKDCAELYKCGERISGVYSIDPDGSGPFKVYCDQTTAGGGWTVFQRRLDGCLDFNRDWADYKHGFGNFLIGEYWLGLDKIYRLTQNETENRLRVDLGRVKNKAVYAEYSWFKIGEEKAMYQLNLGNIANATVHDSLEYHNGSSFGTRDKVNEHCVHNISGGWWYVNSTECPVCSNLNGAHQHCGKENKTTAWVWAKKKIHWGNLAVTARESAPMTSEMKIKPVDFP</sequence>
<dbReference type="CDD" id="cd00087">
    <property type="entry name" value="FReD"/>
    <property type="match status" value="1"/>
</dbReference>
<feature type="signal peptide" evidence="1">
    <location>
        <begin position="1"/>
        <end position="24"/>
    </location>
</feature>
<dbReference type="InterPro" id="IPR002181">
    <property type="entry name" value="Fibrinogen_a/b/g_C_dom"/>
</dbReference>
<evidence type="ECO:0000313" key="4">
    <source>
        <dbReference type="Proteomes" id="UP001159428"/>
    </source>
</evidence>
<feature type="chain" id="PRO_5043617157" description="Fibrinogen C-terminal domain-containing protein" evidence="1">
    <location>
        <begin position="25"/>
        <end position="268"/>
    </location>
</feature>
<feature type="domain" description="Fibrinogen C-terminal" evidence="2">
    <location>
        <begin position="37"/>
        <end position="266"/>
    </location>
</feature>
<name>A0AAU9W767_9CNID</name>
<dbReference type="NCBIfam" id="NF040941">
    <property type="entry name" value="GGGWT_bact"/>
    <property type="match status" value="1"/>
</dbReference>
<keyword evidence="4" id="KW-1185">Reference proteome</keyword>
<evidence type="ECO:0000256" key="1">
    <source>
        <dbReference type="SAM" id="SignalP"/>
    </source>
</evidence>
<comment type="caution">
    <text evidence="3">The sequence shown here is derived from an EMBL/GenBank/DDBJ whole genome shotgun (WGS) entry which is preliminary data.</text>
</comment>
<dbReference type="Gene3D" id="3.90.215.10">
    <property type="entry name" value="Gamma Fibrinogen, chain A, domain 1"/>
    <property type="match status" value="1"/>
</dbReference>
<dbReference type="Pfam" id="PF00147">
    <property type="entry name" value="Fibrinogen_C"/>
    <property type="match status" value="1"/>
</dbReference>
<dbReference type="SUPFAM" id="SSF56496">
    <property type="entry name" value="Fibrinogen C-terminal domain-like"/>
    <property type="match status" value="1"/>
</dbReference>
<dbReference type="PANTHER" id="PTHR19143">
    <property type="entry name" value="FIBRINOGEN/TENASCIN/ANGIOPOEITIN"/>
    <property type="match status" value="1"/>
</dbReference>
<dbReference type="InterPro" id="IPR014716">
    <property type="entry name" value="Fibrinogen_a/b/g_C_1"/>
</dbReference>
<dbReference type="SMART" id="SM00186">
    <property type="entry name" value="FBG"/>
    <property type="match status" value="1"/>
</dbReference>
<gene>
    <name evidence="3" type="ORF">PMEA_00034609</name>
</gene>
<keyword evidence="1" id="KW-0732">Signal</keyword>
<reference evidence="3 4" key="1">
    <citation type="submission" date="2022-05" db="EMBL/GenBank/DDBJ databases">
        <authorList>
            <consortium name="Genoscope - CEA"/>
            <person name="William W."/>
        </authorList>
    </citation>
    <scope>NUCLEOTIDE SEQUENCE [LARGE SCALE GENOMIC DNA]</scope>
</reference>
<dbReference type="InterPro" id="IPR050373">
    <property type="entry name" value="Fibrinogen_C-term_domain"/>
</dbReference>
<dbReference type="EMBL" id="CALNXJ010000009">
    <property type="protein sequence ID" value="CAH3104257.1"/>
    <property type="molecule type" value="Genomic_DNA"/>
</dbReference>
<dbReference type="AlphaFoldDB" id="A0AAU9W767"/>
<protein>
    <recommendedName>
        <fullName evidence="2">Fibrinogen C-terminal domain-containing protein</fullName>
    </recommendedName>
</protein>
<evidence type="ECO:0000259" key="2">
    <source>
        <dbReference type="PROSITE" id="PS51406"/>
    </source>
</evidence>
<proteinExistence type="predicted"/>
<dbReference type="GO" id="GO:0005615">
    <property type="term" value="C:extracellular space"/>
    <property type="evidence" value="ECO:0007669"/>
    <property type="project" value="TreeGrafter"/>
</dbReference>
<dbReference type="PROSITE" id="PS51406">
    <property type="entry name" value="FIBRINOGEN_C_2"/>
    <property type="match status" value="1"/>
</dbReference>
<accession>A0AAU9W767</accession>
<organism evidence="3 4">
    <name type="scientific">Pocillopora meandrina</name>
    <dbReference type="NCBI Taxonomy" id="46732"/>
    <lineage>
        <taxon>Eukaryota</taxon>
        <taxon>Metazoa</taxon>
        <taxon>Cnidaria</taxon>
        <taxon>Anthozoa</taxon>
        <taxon>Hexacorallia</taxon>
        <taxon>Scleractinia</taxon>
        <taxon>Astrocoeniina</taxon>
        <taxon>Pocilloporidae</taxon>
        <taxon>Pocillopora</taxon>
    </lineage>
</organism>
<dbReference type="Proteomes" id="UP001159428">
    <property type="component" value="Unassembled WGS sequence"/>
</dbReference>
<dbReference type="InterPro" id="IPR036056">
    <property type="entry name" value="Fibrinogen-like_C"/>
</dbReference>
<dbReference type="PANTHER" id="PTHR19143:SF458">
    <property type="entry name" value="FIBRINOGEN C-TERMINAL DOMAIN-CONTAINING PROTEIN-RELATED"/>
    <property type="match status" value="1"/>
</dbReference>
<evidence type="ECO:0000313" key="3">
    <source>
        <dbReference type="EMBL" id="CAH3104257.1"/>
    </source>
</evidence>